<evidence type="ECO:0000313" key="3">
    <source>
        <dbReference type="Proteomes" id="UP000823612"/>
    </source>
</evidence>
<sequence length="166" mass="18971">MGKGDKELDKRVDAAAGKIGACPLYVDDTQDLSIFDFKSKLKRLVEEHGIKLAIIDYVQLMRGGRWYMDEELMAALKDTASELGVAIIALYQMGRSIFPEDDVRDSSEVKWAEKYADVMLVYQPDKSKRWEDIEWDAKIYVMKNNKGKRLGDCDMKIKKGAVYGFN</sequence>
<dbReference type="EMBL" id="JADIMZ010000008">
    <property type="protein sequence ID" value="MBO8431767.1"/>
    <property type="molecule type" value="Genomic_DNA"/>
</dbReference>
<dbReference type="Gene3D" id="3.40.50.300">
    <property type="entry name" value="P-loop containing nucleotide triphosphate hydrolases"/>
    <property type="match status" value="1"/>
</dbReference>
<reference evidence="2" key="2">
    <citation type="journal article" date="2021" name="PeerJ">
        <title>Extensive microbial diversity within the chicken gut microbiome revealed by metagenomics and culture.</title>
        <authorList>
            <person name="Gilroy R."/>
            <person name="Ravi A."/>
            <person name="Getino M."/>
            <person name="Pursley I."/>
            <person name="Horton D.L."/>
            <person name="Alikhan N.F."/>
            <person name="Baker D."/>
            <person name="Gharbi K."/>
            <person name="Hall N."/>
            <person name="Watson M."/>
            <person name="Adriaenssens E.M."/>
            <person name="Foster-Nyarko E."/>
            <person name="Jarju S."/>
            <person name="Secka A."/>
            <person name="Antonio M."/>
            <person name="Oren A."/>
            <person name="Chaudhuri R.R."/>
            <person name="La Ragione R."/>
            <person name="Hildebrand F."/>
            <person name="Pallen M.J."/>
        </authorList>
    </citation>
    <scope>NUCLEOTIDE SEQUENCE</scope>
    <source>
        <strain evidence="2">2889</strain>
    </source>
</reference>
<dbReference type="InterPro" id="IPR027417">
    <property type="entry name" value="P-loop_NTPase"/>
</dbReference>
<dbReference type="GO" id="GO:0003678">
    <property type="term" value="F:DNA helicase activity"/>
    <property type="evidence" value="ECO:0007669"/>
    <property type="project" value="InterPro"/>
</dbReference>
<feature type="domain" description="SF4 helicase" evidence="1">
    <location>
        <begin position="10"/>
        <end position="156"/>
    </location>
</feature>
<evidence type="ECO:0000259" key="1">
    <source>
        <dbReference type="Pfam" id="PF03796"/>
    </source>
</evidence>
<dbReference type="GO" id="GO:0005829">
    <property type="term" value="C:cytosol"/>
    <property type="evidence" value="ECO:0007669"/>
    <property type="project" value="TreeGrafter"/>
</dbReference>
<dbReference type="GO" id="GO:0006260">
    <property type="term" value="P:DNA replication"/>
    <property type="evidence" value="ECO:0007669"/>
    <property type="project" value="InterPro"/>
</dbReference>
<dbReference type="PANTHER" id="PTHR30153">
    <property type="entry name" value="REPLICATIVE DNA HELICASE DNAB"/>
    <property type="match status" value="1"/>
</dbReference>
<dbReference type="InterPro" id="IPR007694">
    <property type="entry name" value="DNA_helicase_DnaB-like_C"/>
</dbReference>
<comment type="caution">
    <text evidence="2">The sequence shown here is derived from an EMBL/GenBank/DDBJ whole genome shotgun (WGS) entry which is preliminary data.</text>
</comment>
<organism evidence="2 3">
    <name type="scientific">Candidatus Pullibacteroides excrementavium</name>
    <dbReference type="NCBI Taxonomy" id="2840905"/>
    <lineage>
        <taxon>Bacteria</taxon>
        <taxon>Pseudomonadati</taxon>
        <taxon>Bacteroidota</taxon>
        <taxon>Bacteroidia</taxon>
        <taxon>Bacteroidales</taxon>
        <taxon>Candidatus Pullibacteroides</taxon>
    </lineage>
</organism>
<reference evidence="2" key="1">
    <citation type="submission" date="2020-10" db="EMBL/GenBank/DDBJ databases">
        <authorList>
            <person name="Gilroy R."/>
        </authorList>
    </citation>
    <scope>NUCLEOTIDE SEQUENCE</scope>
    <source>
        <strain evidence="2">2889</strain>
    </source>
</reference>
<proteinExistence type="predicted"/>
<name>A0A9D9H164_9BACT</name>
<dbReference type="AlphaFoldDB" id="A0A9D9H164"/>
<protein>
    <recommendedName>
        <fullName evidence="1">SF4 helicase domain-containing protein</fullName>
    </recommendedName>
</protein>
<dbReference type="SUPFAM" id="SSF52540">
    <property type="entry name" value="P-loop containing nucleoside triphosphate hydrolases"/>
    <property type="match status" value="1"/>
</dbReference>
<accession>A0A9D9H164</accession>
<dbReference type="Pfam" id="PF03796">
    <property type="entry name" value="DnaB_C"/>
    <property type="match status" value="1"/>
</dbReference>
<dbReference type="PANTHER" id="PTHR30153:SF2">
    <property type="entry name" value="REPLICATIVE DNA HELICASE"/>
    <property type="match status" value="1"/>
</dbReference>
<dbReference type="Proteomes" id="UP000823612">
    <property type="component" value="Unassembled WGS sequence"/>
</dbReference>
<gene>
    <name evidence="2" type="ORF">IAB08_00525</name>
</gene>
<evidence type="ECO:0000313" key="2">
    <source>
        <dbReference type="EMBL" id="MBO8431767.1"/>
    </source>
</evidence>
<dbReference type="GO" id="GO:0005524">
    <property type="term" value="F:ATP binding"/>
    <property type="evidence" value="ECO:0007669"/>
    <property type="project" value="InterPro"/>
</dbReference>